<sequence>MNCHLAPRACSSLPPPTTPCSGSIFHLPPLPLLPFLPSASGNNRFYPSQVKGNRRESLPQDGTGSRSGCVAGLWGVRLSLHPQRAKRGDLQTNNHLEEMPRDITKRKAEGCRVDGQLSKEAWPVHSRRKGSMFRKNRTSALETELADGQKEQKTLNFKGSDSSEHRYEGGKESLPRRAMGPSQTGTDANICLEEFSLHLMQPSLPRVTSSLKGNSSLQGLFIKQPSPPAPRPALLPGDKCVI</sequence>
<gene>
    <name evidence="2" type="ORF">P7K49_032291</name>
</gene>
<dbReference type="EMBL" id="JASSZA010000018">
    <property type="protein sequence ID" value="KAK2089625.1"/>
    <property type="molecule type" value="Genomic_DNA"/>
</dbReference>
<feature type="region of interest" description="Disordered" evidence="1">
    <location>
        <begin position="123"/>
        <end position="183"/>
    </location>
</feature>
<feature type="region of interest" description="Disordered" evidence="1">
    <location>
        <begin position="222"/>
        <end position="242"/>
    </location>
</feature>
<feature type="compositionally biased region" description="Basic residues" evidence="1">
    <location>
        <begin position="125"/>
        <end position="137"/>
    </location>
</feature>
<reference evidence="2 3" key="1">
    <citation type="submission" date="2023-05" db="EMBL/GenBank/DDBJ databases">
        <title>B98-5 Cell Line De Novo Hybrid Assembly: An Optical Mapping Approach.</title>
        <authorList>
            <person name="Kananen K."/>
            <person name="Auerbach J.A."/>
            <person name="Kautto E."/>
            <person name="Blachly J.S."/>
        </authorList>
    </citation>
    <scope>NUCLEOTIDE SEQUENCE [LARGE SCALE GENOMIC DNA]</scope>
    <source>
        <strain evidence="2">B95-8</strain>
        <tissue evidence="2">Cell line</tissue>
    </source>
</reference>
<evidence type="ECO:0000256" key="1">
    <source>
        <dbReference type="SAM" id="MobiDB-lite"/>
    </source>
</evidence>
<feature type="compositionally biased region" description="Basic and acidic residues" evidence="1">
    <location>
        <begin position="161"/>
        <end position="175"/>
    </location>
</feature>
<evidence type="ECO:0000313" key="3">
    <source>
        <dbReference type="Proteomes" id="UP001266305"/>
    </source>
</evidence>
<evidence type="ECO:0000313" key="2">
    <source>
        <dbReference type="EMBL" id="KAK2089625.1"/>
    </source>
</evidence>
<protein>
    <submittedName>
        <fullName evidence="2">Uncharacterized protein</fullName>
    </submittedName>
</protein>
<keyword evidence="3" id="KW-1185">Reference proteome</keyword>
<dbReference type="Proteomes" id="UP001266305">
    <property type="component" value="Unassembled WGS sequence"/>
</dbReference>
<proteinExistence type="predicted"/>
<comment type="caution">
    <text evidence="2">The sequence shown here is derived from an EMBL/GenBank/DDBJ whole genome shotgun (WGS) entry which is preliminary data.</text>
</comment>
<organism evidence="2 3">
    <name type="scientific">Saguinus oedipus</name>
    <name type="common">Cotton-top tamarin</name>
    <name type="synonym">Oedipomidas oedipus</name>
    <dbReference type="NCBI Taxonomy" id="9490"/>
    <lineage>
        <taxon>Eukaryota</taxon>
        <taxon>Metazoa</taxon>
        <taxon>Chordata</taxon>
        <taxon>Craniata</taxon>
        <taxon>Vertebrata</taxon>
        <taxon>Euteleostomi</taxon>
        <taxon>Mammalia</taxon>
        <taxon>Eutheria</taxon>
        <taxon>Euarchontoglires</taxon>
        <taxon>Primates</taxon>
        <taxon>Haplorrhini</taxon>
        <taxon>Platyrrhini</taxon>
        <taxon>Cebidae</taxon>
        <taxon>Callitrichinae</taxon>
        <taxon>Saguinus</taxon>
    </lineage>
</organism>
<accession>A0ABQ9TYN6</accession>
<name>A0ABQ9TYN6_SAGOE</name>